<protein>
    <recommendedName>
        <fullName evidence="3">mRNA interferase</fullName>
        <ecNumber evidence="3">3.1.-.-</ecNumber>
    </recommendedName>
</protein>
<dbReference type="Proteomes" id="UP001059617">
    <property type="component" value="Chromosome"/>
</dbReference>
<dbReference type="PANTHER" id="PTHR33988:SF1">
    <property type="entry name" value="ENDORIBONUCLEASE MAZF7-RELATED"/>
    <property type="match status" value="1"/>
</dbReference>
<comment type="similarity">
    <text evidence="1 3">Belongs to the PemK/MazF family.</text>
</comment>
<accession>A0ABY5W4W6</accession>
<evidence type="ECO:0000256" key="1">
    <source>
        <dbReference type="ARBA" id="ARBA00007521"/>
    </source>
</evidence>
<name>A0ABY5W4W6_9ACTN</name>
<dbReference type="SUPFAM" id="SSF50118">
    <property type="entry name" value="Cell growth inhibitor/plasmid maintenance toxic component"/>
    <property type="match status" value="1"/>
</dbReference>
<proteinExistence type="inferred from homology"/>
<evidence type="ECO:0000313" key="4">
    <source>
        <dbReference type="EMBL" id="UWP84435.1"/>
    </source>
</evidence>
<dbReference type="PANTHER" id="PTHR33988">
    <property type="entry name" value="ENDORIBONUCLEASE MAZF-RELATED"/>
    <property type="match status" value="1"/>
</dbReference>
<dbReference type="InterPro" id="IPR011067">
    <property type="entry name" value="Plasmid_toxin/cell-grow_inhib"/>
</dbReference>
<keyword evidence="3" id="KW-0255">Endonuclease</keyword>
<reference evidence="4" key="1">
    <citation type="submission" date="2021-04" db="EMBL/GenBank/DDBJ databases">
        <authorList>
            <person name="Hartkoorn R.C."/>
            <person name="Beaudoing E."/>
            <person name="Hot D."/>
        </authorList>
    </citation>
    <scope>NUCLEOTIDE SEQUENCE</scope>
    <source>
        <strain evidence="4">NRRL B-16292</strain>
    </source>
</reference>
<dbReference type="PIRSF" id="PIRSF033490">
    <property type="entry name" value="MazF"/>
    <property type="match status" value="1"/>
</dbReference>
<dbReference type="EMBL" id="CP073720">
    <property type="protein sequence ID" value="UWP84435.1"/>
    <property type="molecule type" value="Genomic_DNA"/>
</dbReference>
<dbReference type="Pfam" id="PF02452">
    <property type="entry name" value="PemK_toxin"/>
    <property type="match status" value="1"/>
</dbReference>
<evidence type="ECO:0000256" key="3">
    <source>
        <dbReference type="PIRNR" id="PIRNR033490"/>
    </source>
</evidence>
<evidence type="ECO:0000256" key="2">
    <source>
        <dbReference type="ARBA" id="ARBA00022649"/>
    </source>
</evidence>
<sequence>MSNVRTGEIWLAELDPTVGHEQGGRRPVVVVSSNGLHALPINMVMVVPLTGHDRGLVTQPRISGPETGLRRVSFARPEDLRAIDATRLRRRLGQITTDELAEIRKVMRYFLDL</sequence>
<keyword evidence="3" id="KW-0378">Hydrolase</keyword>
<evidence type="ECO:0000313" key="5">
    <source>
        <dbReference type="Proteomes" id="UP001059617"/>
    </source>
</evidence>
<keyword evidence="5" id="KW-1185">Reference proteome</keyword>
<dbReference type="Gene3D" id="2.30.30.110">
    <property type="match status" value="1"/>
</dbReference>
<reference evidence="4" key="2">
    <citation type="submission" date="2022-09" db="EMBL/GenBank/DDBJ databases">
        <title>Biosynthetic gene clusters of Dactylosporangioum fulvum.</title>
        <authorList>
            <person name="Caradec T."/>
        </authorList>
    </citation>
    <scope>NUCLEOTIDE SEQUENCE</scope>
    <source>
        <strain evidence="4">NRRL B-16292</strain>
    </source>
</reference>
<keyword evidence="3" id="KW-0540">Nuclease</keyword>
<dbReference type="InterPro" id="IPR003477">
    <property type="entry name" value="PemK-like"/>
</dbReference>
<comment type="function">
    <text evidence="3">Toxic component of a type II toxin-antitoxin (TA) system.</text>
</comment>
<organism evidence="4 5">
    <name type="scientific">Dactylosporangium fulvum</name>
    <dbReference type="NCBI Taxonomy" id="53359"/>
    <lineage>
        <taxon>Bacteria</taxon>
        <taxon>Bacillati</taxon>
        <taxon>Actinomycetota</taxon>
        <taxon>Actinomycetes</taxon>
        <taxon>Micromonosporales</taxon>
        <taxon>Micromonosporaceae</taxon>
        <taxon>Dactylosporangium</taxon>
    </lineage>
</organism>
<dbReference type="EC" id="3.1.-.-" evidence="3"/>
<dbReference type="RefSeq" id="WP_259862287.1">
    <property type="nucleotide sequence ID" value="NZ_BAAAST010000005.1"/>
</dbReference>
<gene>
    <name evidence="4" type="ORF">Dfulv_09425</name>
</gene>
<keyword evidence="2" id="KW-1277">Toxin-antitoxin system</keyword>